<dbReference type="AlphaFoldDB" id="A0A3L8RW62"/>
<dbReference type="EMBL" id="QUSF01000198">
    <property type="protein sequence ID" value="RLV87503.1"/>
    <property type="molecule type" value="Genomic_DNA"/>
</dbReference>
<dbReference type="STRING" id="44316.ENSEGOP00005015286"/>
<evidence type="ECO:0000256" key="3">
    <source>
        <dbReference type="ARBA" id="ARBA00022741"/>
    </source>
</evidence>
<accession>A0A3L8RW62</accession>
<keyword evidence="1" id="KW-0723">Serine/threonine-protein kinase</keyword>
<dbReference type="InterPro" id="IPR000719">
    <property type="entry name" value="Prot_kinase_dom"/>
</dbReference>
<feature type="region of interest" description="Disordered" evidence="6">
    <location>
        <begin position="64"/>
        <end position="85"/>
    </location>
</feature>
<evidence type="ECO:0000256" key="1">
    <source>
        <dbReference type="ARBA" id="ARBA00022527"/>
    </source>
</evidence>
<keyword evidence="9" id="KW-1185">Reference proteome</keyword>
<dbReference type="GO" id="GO:0035556">
    <property type="term" value="P:intracellular signal transduction"/>
    <property type="evidence" value="ECO:0007669"/>
    <property type="project" value="TreeGrafter"/>
</dbReference>
<dbReference type="InterPro" id="IPR011009">
    <property type="entry name" value="Kinase-like_dom_sf"/>
</dbReference>
<dbReference type="OrthoDB" id="504170at2759"/>
<organism evidence="8 9">
    <name type="scientific">Chloebia gouldiae</name>
    <name type="common">Gouldian finch</name>
    <name type="synonym">Erythrura gouldiae</name>
    <dbReference type="NCBI Taxonomy" id="44316"/>
    <lineage>
        <taxon>Eukaryota</taxon>
        <taxon>Metazoa</taxon>
        <taxon>Chordata</taxon>
        <taxon>Craniata</taxon>
        <taxon>Vertebrata</taxon>
        <taxon>Euteleostomi</taxon>
        <taxon>Archelosauria</taxon>
        <taxon>Archosauria</taxon>
        <taxon>Dinosauria</taxon>
        <taxon>Saurischia</taxon>
        <taxon>Theropoda</taxon>
        <taxon>Coelurosauria</taxon>
        <taxon>Aves</taxon>
        <taxon>Neognathae</taxon>
        <taxon>Neoaves</taxon>
        <taxon>Telluraves</taxon>
        <taxon>Australaves</taxon>
        <taxon>Passeriformes</taxon>
        <taxon>Passeroidea</taxon>
        <taxon>Passeridae</taxon>
        <taxon>Chloebia</taxon>
    </lineage>
</organism>
<keyword evidence="2" id="KW-0808">Transferase</keyword>
<evidence type="ECO:0000313" key="9">
    <source>
        <dbReference type="Proteomes" id="UP000276834"/>
    </source>
</evidence>
<dbReference type="GO" id="GO:0005524">
    <property type="term" value="F:ATP binding"/>
    <property type="evidence" value="ECO:0007669"/>
    <property type="project" value="UniProtKB-KW"/>
</dbReference>
<protein>
    <recommendedName>
        <fullName evidence="7">Protein kinase domain-containing protein</fullName>
    </recommendedName>
</protein>
<keyword evidence="4" id="KW-0418">Kinase</keyword>
<gene>
    <name evidence="8" type="ORF">DV515_00015646</name>
</gene>
<dbReference type="PANTHER" id="PTHR24342">
    <property type="entry name" value="SERINE/THREONINE-PROTEIN KINASE 17"/>
    <property type="match status" value="1"/>
</dbReference>
<dbReference type="SUPFAM" id="SSF56112">
    <property type="entry name" value="Protein kinase-like (PK-like)"/>
    <property type="match status" value="2"/>
</dbReference>
<keyword evidence="3" id="KW-0547">Nucleotide-binding</keyword>
<evidence type="ECO:0000256" key="5">
    <source>
        <dbReference type="ARBA" id="ARBA00022840"/>
    </source>
</evidence>
<dbReference type="GO" id="GO:0043065">
    <property type="term" value="P:positive regulation of apoptotic process"/>
    <property type="evidence" value="ECO:0007669"/>
    <property type="project" value="TreeGrafter"/>
</dbReference>
<dbReference type="Gene3D" id="3.30.200.20">
    <property type="entry name" value="Phosphorylase Kinase, domain 1"/>
    <property type="match status" value="1"/>
</dbReference>
<dbReference type="Gene3D" id="1.10.510.10">
    <property type="entry name" value="Transferase(Phosphotransferase) domain 1"/>
    <property type="match status" value="1"/>
</dbReference>
<dbReference type="GO" id="GO:0005634">
    <property type="term" value="C:nucleus"/>
    <property type="evidence" value="ECO:0007669"/>
    <property type="project" value="TreeGrafter"/>
</dbReference>
<reference evidence="8 9" key="1">
    <citation type="journal article" date="2018" name="Proc. R. Soc. B">
        <title>A non-coding region near Follistatin controls head colour polymorphism in the Gouldian finch.</title>
        <authorList>
            <person name="Toomey M.B."/>
            <person name="Marques C.I."/>
            <person name="Andrade P."/>
            <person name="Araujo P.M."/>
            <person name="Sabatino S."/>
            <person name="Gazda M.A."/>
            <person name="Afonso S."/>
            <person name="Lopes R.J."/>
            <person name="Corbo J.C."/>
            <person name="Carneiro M."/>
        </authorList>
    </citation>
    <scope>NUCLEOTIDE SEQUENCE [LARGE SCALE GENOMIC DNA]</scope>
    <source>
        <strain evidence="8">Red01</strain>
        <tissue evidence="8">Muscle</tissue>
    </source>
</reference>
<evidence type="ECO:0000313" key="8">
    <source>
        <dbReference type="EMBL" id="RLV87503.1"/>
    </source>
</evidence>
<keyword evidence="5" id="KW-0067">ATP-binding</keyword>
<dbReference type="GO" id="GO:0004674">
    <property type="term" value="F:protein serine/threonine kinase activity"/>
    <property type="evidence" value="ECO:0007669"/>
    <property type="project" value="UniProtKB-KW"/>
</dbReference>
<evidence type="ECO:0000256" key="4">
    <source>
        <dbReference type="ARBA" id="ARBA00022777"/>
    </source>
</evidence>
<sequence>MPRLAAGGRLELEPPWVHFCTGAQRFPPGPVATRASVSPLSKAAQCQGVSGKARGSQLLVSIPGDKQTHCPPTDTSHGRGGWPGFSCSRRRARTRRGWASSAPCQGAAGARGQPGRARTVPLCWLAAGGEEGALLDVEEGSGRVRGHSWAGSGRGWRGTGLGDHGVSFGVRRAGRQEGSQALSSGAEQPMGLGTASSSGMCLCPQGSIVPAPVPAPVPVPVPAPSLGHFGVVRLCRERSTGSLYAAKFVKMRQGQGGCLGVERAQVEREVTILRQLHHPNIIQLHELFASTAEVVLVLELISGGELFDFIAEKEMLSEEEAIEFLGQILCAVEYLHARLIAHFDLKVPMGTLHPHSLRIQGLPGLSRALVPLFSASHGAAVTPSPLHHPLCPALFPQPENIMLQDKDVPKPSIKIIDFGLAQQLGDGITFKSLSGTPQYIAPEVINYEPLSPATDMLSGLSPFQGETDAETLSNVVAGAYVFEEHCFSQTSEVAKDFIRQLLVKEPERRMTAAECLLHPWIKPLSRKQVLSRSRSSINMRNFRKFNARRKWKLSYNTVSACNHLCRTRPLRRLGSEDEELRCCESDQEEERSPHTALLRRRRNSCS</sequence>
<evidence type="ECO:0000256" key="6">
    <source>
        <dbReference type="SAM" id="MobiDB-lite"/>
    </source>
</evidence>
<name>A0A3L8RW62_CHLGU</name>
<dbReference type="PROSITE" id="PS50011">
    <property type="entry name" value="PROTEIN_KINASE_DOM"/>
    <property type="match status" value="1"/>
</dbReference>
<proteinExistence type="predicted"/>
<evidence type="ECO:0000259" key="7">
    <source>
        <dbReference type="PROSITE" id="PS50011"/>
    </source>
</evidence>
<dbReference type="GO" id="GO:0005737">
    <property type="term" value="C:cytoplasm"/>
    <property type="evidence" value="ECO:0007669"/>
    <property type="project" value="TreeGrafter"/>
</dbReference>
<feature type="domain" description="Protein kinase" evidence="7">
    <location>
        <begin position="218"/>
        <end position="521"/>
    </location>
</feature>
<dbReference type="Pfam" id="PF00069">
    <property type="entry name" value="Pkinase"/>
    <property type="match status" value="2"/>
</dbReference>
<comment type="caution">
    <text evidence="8">The sequence shown here is derived from an EMBL/GenBank/DDBJ whole genome shotgun (WGS) entry which is preliminary data.</text>
</comment>
<dbReference type="PANTHER" id="PTHR24342:SF19">
    <property type="entry name" value="PROTEIN KINASE DOMAIN-CONTAINING PROTEIN"/>
    <property type="match status" value="1"/>
</dbReference>
<evidence type="ECO:0000256" key="2">
    <source>
        <dbReference type="ARBA" id="ARBA00022679"/>
    </source>
</evidence>
<feature type="region of interest" description="Disordered" evidence="6">
    <location>
        <begin position="174"/>
        <end position="193"/>
    </location>
</feature>
<feature type="compositionally biased region" description="Polar residues" evidence="6">
    <location>
        <begin position="177"/>
        <end position="186"/>
    </location>
</feature>
<dbReference type="Proteomes" id="UP000276834">
    <property type="component" value="Unassembled WGS sequence"/>
</dbReference>